<gene>
    <name evidence="1" type="ORF">CA54_29290</name>
</gene>
<protein>
    <submittedName>
        <fullName evidence="1">Uncharacterized protein</fullName>
    </submittedName>
</protein>
<reference evidence="1 2" key="1">
    <citation type="submission" date="2019-02" db="EMBL/GenBank/DDBJ databases">
        <title>Deep-cultivation of Planctomycetes and their phenomic and genomic characterization uncovers novel biology.</title>
        <authorList>
            <person name="Wiegand S."/>
            <person name="Jogler M."/>
            <person name="Boedeker C."/>
            <person name="Pinto D."/>
            <person name="Vollmers J."/>
            <person name="Rivas-Marin E."/>
            <person name="Kohn T."/>
            <person name="Peeters S.H."/>
            <person name="Heuer A."/>
            <person name="Rast P."/>
            <person name="Oberbeckmann S."/>
            <person name="Bunk B."/>
            <person name="Jeske O."/>
            <person name="Meyerdierks A."/>
            <person name="Storesund J.E."/>
            <person name="Kallscheuer N."/>
            <person name="Luecker S."/>
            <person name="Lage O.M."/>
            <person name="Pohl T."/>
            <person name="Merkel B.J."/>
            <person name="Hornburger P."/>
            <person name="Mueller R.-W."/>
            <person name="Bruemmer F."/>
            <person name="Labrenz M."/>
            <person name="Spormann A.M."/>
            <person name="Op Den Camp H."/>
            <person name="Overmann J."/>
            <person name="Amann R."/>
            <person name="Jetten M.S.M."/>
            <person name="Mascher T."/>
            <person name="Medema M.H."/>
            <person name="Devos D.P."/>
            <person name="Kaster A.-K."/>
            <person name="Ovreas L."/>
            <person name="Rohde M."/>
            <person name="Galperin M.Y."/>
            <person name="Jogler C."/>
        </authorList>
    </citation>
    <scope>NUCLEOTIDE SEQUENCE [LARGE SCALE GENOMIC DNA]</scope>
    <source>
        <strain evidence="1 2">CA54</strain>
    </source>
</reference>
<sequence length="103" mass="12035" precursor="true">MFRDMWIHPISELPNRYRHYVPTPQRKGNQFWVGWPIGNSNGHRPDLWYRDTTDLSLACSLMTLPFVEPEVAGCNLGLRPPRREEPDLCNHGFKLPDSVVRSF</sequence>
<dbReference type="AlphaFoldDB" id="A0A5C6BQR4"/>
<name>A0A5C6BQR4_9PLAN</name>
<dbReference type="EMBL" id="SJPP01000001">
    <property type="protein sequence ID" value="TWU14087.1"/>
    <property type="molecule type" value="Genomic_DNA"/>
</dbReference>
<accession>A0A5C6BQR4</accession>
<proteinExistence type="predicted"/>
<evidence type="ECO:0000313" key="1">
    <source>
        <dbReference type="EMBL" id="TWU14087.1"/>
    </source>
</evidence>
<keyword evidence="2" id="KW-1185">Reference proteome</keyword>
<evidence type="ECO:0000313" key="2">
    <source>
        <dbReference type="Proteomes" id="UP000320735"/>
    </source>
</evidence>
<comment type="caution">
    <text evidence="1">The sequence shown here is derived from an EMBL/GenBank/DDBJ whole genome shotgun (WGS) entry which is preliminary data.</text>
</comment>
<dbReference type="Proteomes" id="UP000320735">
    <property type="component" value="Unassembled WGS sequence"/>
</dbReference>
<organism evidence="1 2">
    <name type="scientific">Symmachiella macrocystis</name>
    <dbReference type="NCBI Taxonomy" id="2527985"/>
    <lineage>
        <taxon>Bacteria</taxon>
        <taxon>Pseudomonadati</taxon>
        <taxon>Planctomycetota</taxon>
        <taxon>Planctomycetia</taxon>
        <taxon>Planctomycetales</taxon>
        <taxon>Planctomycetaceae</taxon>
        <taxon>Symmachiella</taxon>
    </lineage>
</organism>